<accession>A0A0P1ATX5</accession>
<organism evidence="2 3">
    <name type="scientific">Plasmopara halstedii</name>
    <name type="common">Downy mildew of sunflower</name>
    <dbReference type="NCBI Taxonomy" id="4781"/>
    <lineage>
        <taxon>Eukaryota</taxon>
        <taxon>Sar</taxon>
        <taxon>Stramenopiles</taxon>
        <taxon>Oomycota</taxon>
        <taxon>Peronosporomycetes</taxon>
        <taxon>Peronosporales</taxon>
        <taxon>Peronosporaceae</taxon>
        <taxon>Plasmopara</taxon>
    </lineage>
</organism>
<dbReference type="Proteomes" id="UP000054928">
    <property type="component" value="Unassembled WGS sequence"/>
</dbReference>
<protein>
    <submittedName>
        <fullName evidence="2">Uncharacterized protein</fullName>
    </submittedName>
</protein>
<dbReference type="RefSeq" id="XP_024581167.1">
    <property type="nucleotide sequence ID" value="XM_024730940.1"/>
</dbReference>
<dbReference type="AlphaFoldDB" id="A0A0P1ATX5"/>
<dbReference type="GeneID" id="36396189"/>
<feature type="compositionally biased region" description="Polar residues" evidence="1">
    <location>
        <begin position="81"/>
        <end position="95"/>
    </location>
</feature>
<sequence>MPAWRISLKSRKCSRLFDHEGDWVDEPREVRISISENVVVSSRAGSTSGNTTRSKLIVERLREWHTACHGRRVQDPVGQPQPLQKTASVRQDSSAHGSVFCQVWRHFLYRRGPDMILNETR</sequence>
<dbReference type="EMBL" id="CCYD01001336">
    <property type="protein sequence ID" value="CEG44798.1"/>
    <property type="molecule type" value="Genomic_DNA"/>
</dbReference>
<evidence type="ECO:0000256" key="1">
    <source>
        <dbReference type="SAM" id="MobiDB-lite"/>
    </source>
</evidence>
<name>A0A0P1ATX5_PLAHL</name>
<evidence type="ECO:0000313" key="3">
    <source>
        <dbReference type="Proteomes" id="UP000054928"/>
    </source>
</evidence>
<keyword evidence="3" id="KW-1185">Reference proteome</keyword>
<evidence type="ECO:0000313" key="2">
    <source>
        <dbReference type="EMBL" id="CEG44798.1"/>
    </source>
</evidence>
<reference evidence="3" key="1">
    <citation type="submission" date="2014-09" db="EMBL/GenBank/DDBJ databases">
        <authorList>
            <person name="Sharma Rahul"/>
            <person name="Thines Marco"/>
        </authorList>
    </citation>
    <scope>NUCLEOTIDE SEQUENCE [LARGE SCALE GENOMIC DNA]</scope>
</reference>
<proteinExistence type="predicted"/>
<feature type="region of interest" description="Disordered" evidence="1">
    <location>
        <begin position="72"/>
        <end position="95"/>
    </location>
</feature>